<reference evidence="1 2" key="1">
    <citation type="journal article" date="2016" name="Nat. Commun.">
        <title>Thousands of microbial genomes shed light on interconnected biogeochemical processes in an aquifer system.</title>
        <authorList>
            <person name="Anantharaman K."/>
            <person name="Brown C.T."/>
            <person name="Hug L.A."/>
            <person name="Sharon I."/>
            <person name="Castelle C.J."/>
            <person name="Probst A.J."/>
            <person name="Thomas B.C."/>
            <person name="Singh A."/>
            <person name="Wilkins M.J."/>
            <person name="Karaoz U."/>
            <person name="Brodie E.L."/>
            <person name="Williams K.H."/>
            <person name="Hubbard S.S."/>
            <person name="Banfield J.F."/>
        </authorList>
    </citation>
    <scope>NUCLEOTIDE SEQUENCE [LARGE SCALE GENOMIC DNA]</scope>
</reference>
<evidence type="ECO:0000313" key="1">
    <source>
        <dbReference type="EMBL" id="OGK04997.1"/>
    </source>
</evidence>
<dbReference type="EMBL" id="MFYX01000064">
    <property type="protein sequence ID" value="OGK04997.1"/>
    <property type="molecule type" value="Genomic_DNA"/>
</dbReference>
<dbReference type="Proteomes" id="UP000179243">
    <property type="component" value="Unassembled WGS sequence"/>
</dbReference>
<accession>A0A1F7FER5</accession>
<protein>
    <submittedName>
        <fullName evidence="1">Uncharacterized protein</fullName>
    </submittedName>
</protein>
<organism evidence="1 2">
    <name type="scientific">Candidatus Raymondbacteria bacterium RIFOXYD12_FULL_49_13</name>
    <dbReference type="NCBI Taxonomy" id="1817890"/>
    <lineage>
        <taxon>Bacteria</taxon>
        <taxon>Raymondiibacteriota</taxon>
    </lineage>
</organism>
<dbReference type="AlphaFoldDB" id="A0A1F7FER5"/>
<sequence length="853" mass="94026">MITRVALIFLVLMGLGCQKPDFVFDNPVDPDANNYIGKKNALRMTTMDSSRLVCFTHGDSLRVSASLLSGETNSYEWTVTPMNSSLNSNVNIHYKAFTLGPFCDLTEHFNNRMGPYHQAYMYLDEFRSASSYPNDINVLARVVDSLFPNNTNEFPGPVCKIFCRVPGINDEDALVDSVYVVTRDLVPIIDSISTPGLLLGSRFRLKTSLDATVPLDQDEWWFWSASANPPQVTFIRSYQAHGTSGNLDIHSGSKITFTVHAFDDQNTPLLYRWIGGCDYTDCVDVDTSRTGRHTFHFDTDSNNITRKPLVRIIDSRGNMMDSTELLENPGQCIIYREKTIYTSFSDTGCIPNNMYIPLSVSTNIFALPGTPSTTIYFKPGCTGFIDITDTRDIDSARMTITGFKLGHAGWTSAQCVDTLPVSLSIADSATPYMLVRKVPLTDTSIQSDTLNISMIITENAGDTCIITDIAVLNYDYHLTPTSFFSNCTLATYTNGSLPINETDFGSNTSRPVAYIDSLQWDFGNNGTIDTTTLHYDSIPCFFTRDTLLRIRVTAFVTLPFSNEAFWDSGTVFVIDSIRVVNPVLAVTGSAPENISLSIAGTMLDDTMWIIDQEEDGKIAVKGFVDNGGATADLVLRMKDTANTVGALGLAQMRANRKFISGFKNTTVYRFKLPEFVADTAFNRTGTIVNVPNIDQVIRNNRGDIVISCMGTLFFFDSTGRGTDTITDMSSSTTIGYAANNNFQLFYAPSPNQVIAELFNTQGTMAATDTFANQPFASEISIDRILLHPDGDLISIRNNFFTKQRPDGRLTGMGTITGSGYPWFPTGNFCGISTDGTLYGIHNSTLQKIKIGGP</sequence>
<evidence type="ECO:0000313" key="2">
    <source>
        <dbReference type="Proteomes" id="UP000179243"/>
    </source>
</evidence>
<proteinExistence type="predicted"/>
<comment type="caution">
    <text evidence="1">The sequence shown here is derived from an EMBL/GenBank/DDBJ whole genome shotgun (WGS) entry which is preliminary data.</text>
</comment>
<gene>
    <name evidence="1" type="ORF">A2519_09975</name>
</gene>
<dbReference type="PROSITE" id="PS51257">
    <property type="entry name" value="PROKAR_LIPOPROTEIN"/>
    <property type="match status" value="1"/>
</dbReference>
<name>A0A1F7FER5_UNCRA</name>